<protein>
    <recommendedName>
        <fullName evidence="7">Amidophosphoribosyltransferase</fullName>
        <shortName evidence="7">ATase</shortName>
        <ecNumber evidence="7">2.4.2.14</ecNumber>
    </recommendedName>
    <alternativeName>
        <fullName evidence="7">Glutamine phosphoribosylpyrophosphate amidotransferase</fullName>
        <shortName evidence="7">GPATase</shortName>
    </alternativeName>
</protein>
<evidence type="ECO:0000256" key="9">
    <source>
        <dbReference type="PIRSR" id="PIRSR000485-1"/>
    </source>
</evidence>
<proteinExistence type="inferred from homology"/>
<dbReference type="HAMAP" id="MF_01931">
    <property type="entry name" value="PurF"/>
    <property type="match status" value="1"/>
</dbReference>
<evidence type="ECO:0000256" key="1">
    <source>
        <dbReference type="ARBA" id="ARBA00005209"/>
    </source>
</evidence>
<dbReference type="GO" id="GO:0006189">
    <property type="term" value="P:'de novo' IMP biosynthetic process"/>
    <property type="evidence" value="ECO:0007669"/>
    <property type="project" value="UniProtKB-UniRule"/>
</dbReference>
<name>A0A1H5RSJ3_9CLOT</name>
<comment type="function">
    <text evidence="7">Catalyzes the formation of phosphoribosylamine from phosphoribosylpyrophosphate (PRPP) and glutamine.</text>
</comment>
<keyword evidence="14" id="KW-1185">Reference proteome</keyword>
<comment type="catalytic activity">
    <reaction evidence="7 8">
        <text>5-phospho-beta-D-ribosylamine + L-glutamate + diphosphate = 5-phospho-alpha-D-ribose 1-diphosphate + L-glutamine + H2O</text>
        <dbReference type="Rhea" id="RHEA:14905"/>
        <dbReference type="ChEBI" id="CHEBI:15377"/>
        <dbReference type="ChEBI" id="CHEBI:29985"/>
        <dbReference type="ChEBI" id="CHEBI:33019"/>
        <dbReference type="ChEBI" id="CHEBI:58017"/>
        <dbReference type="ChEBI" id="CHEBI:58359"/>
        <dbReference type="ChEBI" id="CHEBI:58681"/>
        <dbReference type="EC" id="2.4.2.14"/>
    </reaction>
</comment>
<keyword evidence="5 7" id="KW-0658">Purine biosynthesis</keyword>
<evidence type="ECO:0000256" key="7">
    <source>
        <dbReference type="HAMAP-Rule" id="MF_01931"/>
    </source>
</evidence>
<keyword evidence="7" id="KW-0004">4Fe-4S</keyword>
<gene>
    <name evidence="7" type="primary">purF</name>
    <name evidence="13" type="ORF">SAMN05660865_00188</name>
</gene>
<comment type="pathway">
    <text evidence="1 7 8">Purine metabolism; IMP biosynthesis via de novo pathway; N(1)-(5-phospho-D-ribosyl)glycinamide from 5-phospho-alpha-D-ribose 1-diphosphate: step 1/2.</text>
</comment>
<dbReference type="GO" id="GO:0009113">
    <property type="term" value="P:purine nucleobase biosynthetic process"/>
    <property type="evidence" value="ECO:0007669"/>
    <property type="project" value="UniProtKB-UniRule"/>
</dbReference>
<dbReference type="GO" id="GO:0004044">
    <property type="term" value="F:amidophosphoribosyltransferase activity"/>
    <property type="evidence" value="ECO:0007669"/>
    <property type="project" value="UniProtKB-UniRule"/>
</dbReference>
<feature type="binding site" evidence="7 11">
    <location>
        <position position="440"/>
    </location>
    <ligand>
        <name>[4Fe-4S] cluster</name>
        <dbReference type="ChEBI" id="CHEBI:49883"/>
    </ligand>
</feature>
<dbReference type="OrthoDB" id="9801213at2"/>
<dbReference type="GO" id="GO:0000287">
    <property type="term" value="F:magnesium ion binding"/>
    <property type="evidence" value="ECO:0007669"/>
    <property type="project" value="UniProtKB-UniRule"/>
</dbReference>
<evidence type="ECO:0000256" key="10">
    <source>
        <dbReference type="PIRSR" id="PIRSR000485-2"/>
    </source>
</evidence>
<feature type="active site" description="Nucleophile" evidence="7 9">
    <location>
        <position position="12"/>
    </location>
</feature>
<evidence type="ECO:0000256" key="4">
    <source>
        <dbReference type="ARBA" id="ARBA00022679"/>
    </source>
</evidence>
<accession>A0A1H5RSJ3</accession>
<dbReference type="Pfam" id="PF13537">
    <property type="entry name" value="GATase_7"/>
    <property type="match status" value="1"/>
</dbReference>
<dbReference type="AlphaFoldDB" id="A0A1H5RSJ3"/>
<dbReference type="InterPro" id="IPR005854">
    <property type="entry name" value="PurF"/>
</dbReference>
<evidence type="ECO:0000256" key="3">
    <source>
        <dbReference type="ARBA" id="ARBA00022676"/>
    </source>
</evidence>
<keyword evidence="6 7" id="KW-0315">Glutamine amidotransferase</keyword>
<dbReference type="CDD" id="cd00715">
    <property type="entry name" value="GPATase_N"/>
    <property type="match status" value="1"/>
</dbReference>
<evidence type="ECO:0000313" key="13">
    <source>
        <dbReference type="EMBL" id="SEF41094.1"/>
    </source>
</evidence>
<dbReference type="GO" id="GO:0051539">
    <property type="term" value="F:4 iron, 4 sulfur cluster binding"/>
    <property type="evidence" value="ECO:0007669"/>
    <property type="project" value="UniProtKB-KW"/>
</dbReference>
<dbReference type="Gene3D" id="3.40.50.2020">
    <property type="match status" value="1"/>
</dbReference>
<dbReference type="RefSeq" id="WP_103895210.1">
    <property type="nucleotide sequence ID" value="NZ_FNUK01000001.1"/>
</dbReference>
<evidence type="ECO:0000256" key="6">
    <source>
        <dbReference type="ARBA" id="ARBA00022962"/>
    </source>
</evidence>
<feature type="binding site" evidence="7 10">
    <location>
        <position position="289"/>
    </location>
    <ligand>
        <name>Mg(2+)</name>
        <dbReference type="ChEBI" id="CHEBI:18420"/>
    </ligand>
</feature>
<comment type="cofactor">
    <cofactor evidence="7 11">
        <name>[4Fe-4S] cluster</name>
        <dbReference type="ChEBI" id="CHEBI:49883"/>
    </cofactor>
    <text evidence="7 11">Binds 1 [4Fe-4S] cluster per subunit.</text>
</comment>
<comment type="similarity">
    <text evidence="2 7 8">In the C-terminal section; belongs to the purine/pyrimidine phosphoribosyltransferase family.</text>
</comment>
<dbReference type="EC" id="2.4.2.14" evidence="7"/>
<organism evidence="13 14">
    <name type="scientific">Caloramator fervidus</name>
    <dbReference type="NCBI Taxonomy" id="29344"/>
    <lineage>
        <taxon>Bacteria</taxon>
        <taxon>Bacillati</taxon>
        <taxon>Bacillota</taxon>
        <taxon>Clostridia</taxon>
        <taxon>Eubacteriales</taxon>
        <taxon>Clostridiaceae</taxon>
        <taxon>Caloramator</taxon>
    </lineage>
</organism>
<dbReference type="PANTHER" id="PTHR11907">
    <property type="entry name" value="AMIDOPHOSPHORIBOSYLTRANSFERASE"/>
    <property type="match status" value="1"/>
</dbReference>
<dbReference type="UniPathway" id="UPA00074">
    <property type="reaction ID" value="UER00124"/>
</dbReference>
<feature type="binding site" evidence="7 10">
    <location>
        <position position="351"/>
    </location>
    <ligand>
        <name>Mg(2+)</name>
        <dbReference type="ChEBI" id="CHEBI:18420"/>
    </ligand>
</feature>
<dbReference type="PROSITE" id="PS51278">
    <property type="entry name" value="GATASE_TYPE_2"/>
    <property type="match status" value="1"/>
</dbReference>
<dbReference type="NCBIfam" id="TIGR01134">
    <property type="entry name" value="purF"/>
    <property type="match status" value="1"/>
</dbReference>
<dbReference type="CDD" id="cd06223">
    <property type="entry name" value="PRTases_typeI"/>
    <property type="match status" value="1"/>
</dbReference>
<keyword evidence="3 7" id="KW-0328">Glycosyltransferase</keyword>
<dbReference type="Pfam" id="PF00156">
    <property type="entry name" value="Pribosyltran"/>
    <property type="match status" value="1"/>
</dbReference>
<evidence type="ECO:0000256" key="5">
    <source>
        <dbReference type="ARBA" id="ARBA00022755"/>
    </source>
</evidence>
<keyword evidence="7 11" id="KW-0411">Iron-sulfur</keyword>
<evidence type="ECO:0000256" key="2">
    <source>
        <dbReference type="ARBA" id="ARBA00010138"/>
    </source>
</evidence>
<feature type="binding site" evidence="7 11">
    <location>
        <position position="437"/>
    </location>
    <ligand>
        <name>[4Fe-4S] cluster</name>
        <dbReference type="ChEBI" id="CHEBI:49883"/>
    </ligand>
</feature>
<keyword evidence="4 7" id="KW-0808">Transferase</keyword>
<dbReference type="SUPFAM" id="SSF53271">
    <property type="entry name" value="PRTase-like"/>
    <property type="match status" value="1"/>
</dbReference>
<comment type="cofactor">
    <cofactor evidence="7 10">
        <name>Mg(2+)</name>
        <dbReference type="ChEBI" id="CHEBI:18420"/>
    </cofactor>
    <text evidence="7 10">Binds 1 Mg(2+) ion per subunit.</text>
</comment>
<keyword evidence="7 11" id="KW-0408">Iron</keyword>
<dbReference type="InterPro" id="IPR000836">
    <property type="entry name" value="PRTase_dom"/>
</dbReference>
<dbReference type="Gene3D" id="3.60.20.10">
    <property type="entry name" value="Glutamine Phosphoribosylpyrophosphate, subunit 1, domain 1"/>
    <property type="match status" value="1"/>
</dbReference>
<feature type="domain" description="Glutamine amidotransferase type-2" evidence="12">
    <location>
        <begin position="12"/>
        <end position="226"/>
    </location>
</feature>
<evidence type="ECO:0000313" key="14">
    <source>
        <dbReference type="Proteomes" id="UP000242850"/>
    </source>
</evidence>
<dbReference type="InterPro" id="IPR017932">
    <property type="entry name" value="GATase_2_dom"/>
</dbReference>
<dbReference type="PIRSF" id="PIRSF000485">
    <property type="entry name" value="Amd_phspho_trans"/>
    <property type="match status" value="1"/>
</dbReference>
<dbReference type="InterPro" id="IPR035584">
    <property type="entry name" value="PurF_N"/>
</dbReference>
<reference evidence="14" key="1">
    <citation type="submission" date="2016-10" db="EMBL/GenBank/DDBJ databases">
        <authorList>
            <person name="Varghese N."/>
            <person name="Submissions S."/>
        </authorList>
    </citation>
    <scope>NUCLEOTIDE SEQUENCE [LARGE SCALE GENOMIC DNA]</scope>
    <source>
        <strain evidence="14">DSM 5463</strain>
    </source>
</reference>
<feature type="binding site" evidence="7 10">
    <location>
        <position position="352"/>
    </location>
    <ligand>
        <name>Mg(2+)</name>
        <dbReference type="ChEBI" id="CHEBI:18420"/>
    </ligand>
</feature>
<sequence length="462" mass="51269">MFCGIDKFKEECGVFGIFLNDYKDVASLVYYGLFALQHRGQESAGMVIYNGKDFYIKKDVGLVGEVFDENFLNIKGFSAIGHVRYSTTGGNKKENAQPLFNNIAVAHNGNLVNADVLRKFLKEEGFAFQTSIDTEVILNLIIRYLKDGIEKAVFNAVEKIKGSYSILILTEDKLIGIRDPNGIRPLCIGKIDKGFVLSSESCALSAVGAEFIRDVEPGEMVVINKDGLKSIKLFKETQLRTCVFEYIYFARPDSVIDGLSVYESRVKAGIQLYKEAPLNADIVVGVPDSGTFAAVGYSQASNIPYGIGFVKNKYIGRTFIEPKSEFRDKLVLIKLNPLKENIFGKRVVLVDDSIVRGTTMKMLVNLLKRAGAKEVHVRIASPVVAYPCYFGIDTPYRKELIGATMTLDQIKDNIGADSLAFLSIDGLLKSLNREGFCLGCFNGLYPVCAPLNIDKFQFEREN</sequence>
<dbReference type="InterPro" id="IPR029057">
    <property type="entry name" value="PRTase-like"/>
</dbReference>
<keyword evidence="7 10" id="KW-0460">Magnesium</keyword>
<dbReference type="EMBL" id="FNUK01000001">
    <property type="protein sequence ID" value="SEF41094.1"/>
    <property type="molecule type" value="Genomic_DNA"/>
</dbReference>
<feature type="binding site" evidence="7 11">
    <location>
        <position position="388"/>
    </location>
    <ligand>
        <name>[4Fe-4S] cluster</name>
        <dbReference type="ChEBI" id="CHEBI:49883"/>
    </ligand>
</feature>
<dbReference type="SUPFAM" id="SSF56235">
    <property type="entry name" value="N-terminal nucleophile aminohydrolases (Ntn hydrolases)"/>
    <property type="match status" value="1"/>
</dbReference>
<dbReference type="Proteomes" id="UP000242850">
    <property type="component" value="Unassembled WGS sequence"/>
</dbReference>
<keyword evidence="7 10" id="KW-0479">Metal-binding</keyword>
<feature type="binding site" evidence="7 11">
    <location>
        <position position="242"/>
    </location>
    <ligand>
        <name>[4Fe-4S] cluster</name>
        <dbReference type="ChEBI" id="CHEBI:49883"/>
    </ligand>
</feature>
<evidence type="ECO:0000259" key="12">
    <source>
        <dbReference type="PROSITE" id="PS51278"/>
    </source>
</evidence>
<evidence type="ECO:0000256" key="8">
    <source>
        <dbReference type="PIRNR" id="PIRNR000485"/>
    </source>
</evidence>
<evidence type="ECO:0000256" key="11">
    <source>
        <dbReference type="PIRSR" id="PIRSR000485-3"/>
    </source>
</evidence>
<dbReference type="InterPro" id="IPR029055">
    <property type="entry name" value="Ntn_hydrolases_N"/>
</dbReference>